<keyword evidence="3" id="KW-0808">Transferase</keyword>
<keyword evidence="5" id="KW-0735">Signal-anchor</keyword>
<evidence type="ECO:0000256" key="5">
    <source>
        <dbReference type="ARBA" id="ARBA00022968"/>
    </source>
</evidence>
<gene>
    <name evidence="12" type="primary">GAL3ST2</name>
</gene>
<reference evidence="12" key="1">
    <citation type="submission" date="2025-08" db="UniProtKB">
        <authorList>
            <consortium name="RefSeq"/>
        </authorList>
    </citation>
    <scope>IDENTIFICATION</scope>
    <source>
        <tissue evidence="12">Blood</tissue>
    </source>
</reference>
<evidence type="ECO:0000256" key="2">
    <source>
        <dbReference type="ARBA" id="ARBA00008124"/>
    </source>
</evidence>
<evidence type="ECO:0000256" key="7">
    <source>
        <dbReference type="ARBA" id="ARBA00023034"/>
    </source>
</evidence>
<evidence type="ECO:0000313" key="11">
    <source>
        <dbReference type="Proteomes" id="UP001652662"/>
    </source>
</evidence>
<proteinExistence type="inferred from homology"/>
<keyword evidence="11" id="KW-1185">Reference proteome</keyword>
<dbReference type="PANTHER" id="PTHR14647:SF55">
    <property type="entry name" value="GALACTOSE-3-O-SULFOTRANSFERASE 2"/>
    <property type="match status" value="1"/>
</dbReference>
<name>A0ABM4PGT1_EQUPR</name>
<comment type="similarity">
    <text evidence="2">Belongs to the galactose-3-O-sulfotransferase family.</text>
</comment>
<evidence type="ECO:0000256" key="8">
    <source>
        <dbReference type="ARBA" id="ARBA00023136"/>
    </source>
</evidence>
<evidence type="ECO:0000313" key="12">
    <source>
        <dbReference type="RefSeq" id="XP_070476416.1"/>
    </source>
</evidence>
<organism evidence="11 12">
    <name type="scientific">Equus przewalskii</name>
    <name type="common">Przewalski's horse</name>
    <name type="synonym">Equus caballus przewalskii</name>
    <dbReference type="NCBI Taxonomy" id="9798"/>
    <lineage>
        <taxon>Eukaryota</taxon>
        <taxon>Metazoa</taxon>
        <taxon>Chordata</taxon>
        <taxon>Craniata</taxon>
        <taxon>Vertebrata</taxon>
        <taxon>Euteleostomi</taxon>
        <taxon>Mammalia</taxon>
        <taxon>Eutheria</taxon>
        <taxon>Laurasiatheria</taxon>
        <taxon>Perissodactyla</taxon>
        <taxon>Equidae</taxon>
        <taxon>Equus</taxon>
    </lineage>
</organism>
<evidence type="ECO:0000256" key="1">
    <source>
        <dbReference type="ARBA" id="ARBA00004323"/>
    </source>
</evidence>
<dbReference type="RefSeq" id="XP_070476416.1">
    <property type="nucleotide sequence ID" value="XM_070620315.1"/>
</dbReference>
<feature type="transmembrane region" description="Helical" evidence="10">
    <location>
        <begin position="35"/>
        <end position="55"/>
    </location>
</feature>
<dbReference type="InterPro" id="IPR009729">
    <property type="entry name" value="Gal-3-0_sulfotransfrase"/>
</dbReference>
<evidence type="ECO:0000256" key="4">
    <source>
        <dbReference type="ARBA" id="ARBA00022692"/>
    </source>
</evidence>
<evidence type="ECO:0000256" key="6">
    <source>
        <dbReference type="ARBA" id="ARBA00022989"/>
    </source>
</evidence>
<comment type="subcellular location">
    <subcellularLocation>
        <location evidence="1">Golgi apparatus membrane</location>
        <topology evidence="1">Single-pass type II membrane protein</topology>
    </subcellularLocation>
</comment>
<accession>A0ABM4PGT1</accession>
<dbReference type="GeneID" id="103560355"/>
<dbReference type="Proteomes" id="UP001652662">
    <property type="component" value="Chromosome 5"/>
</dbReference>
<keyword evidence="7" id="KW-0333">Golgi apparatus</keyword>
<dbReference type="Pfam" id="PF06990">
    <property type="entry name" value="Gal-3-0_sulfotr"/>
    <property type="match status" value="1"/>
</dbReference>
<sequence>MTPRGRNAEGAGNVQVESCPLPAVRTMTWGCRRRCFWAILLLALTLFLLATFLHVDIRLHTRLLSGEAKGPPVTNVMFLKTHKTASSTVFNILFRFAETHNLSVALPTGSSFHLGYPWLFLARYVEGVEQDGPGLQQRFNIMCNHLRFNLPEVQKVMPKGTFYFSNLRNPIFQLESSFIYYKNHVPAFQGAKSLNVFLASPWAYYNESLGLQNVYARNNMWFDLGFDNNAPAEESYVRARLADVEQRFQLVLIAEYFDESMVLLRHLLHWRLDDVVSFRLNSRSQRSITSLTPESQERVKRWCALDWRLYQHFNRTFWFRVGAELGPRQLRSEVALLRVRRRELTALCLQDGEPKNDSQITDPRLRPYQAGKADILGYNIRQGLDNETLQMCLRMVIPELQYTAHLYALQFPEKPPKSIPLRGP</sequence>
<dbReference type="InterPro" id="IPR027417">
    <property type="entry name" value="P-loop_NTPase"/>
</dbReference>
<evidence type="ECO:0000256" key="3">
    <source>
        <dbReference type="ARBA" id="ARBA00022679"/>
    </source>
</evidence>
<keyword evidence="4 10" id="KW-0812">Transmembrane</keyword>
<keyword evidence="6 10" id="KW-1133">Transmembrane helix</keyword>
<dbReference type="Gene3D" id="3.40.50.300">
    <property type="entry name" value="P-loop containing nucleotide triphosphate hydrolases"/>
    <property type="match status" value="1"/>
</dbReference>
<keyword evidence="8 10" id="KW-0472">Membrane</keyword>
<keyword evidence="9" id="KW-0325">Glycoprotein</keyword>
<evidence type="ECO:0000256" key="10">
    <source>
        <dbReference type="SAM" id="Phobius"/>
    </source>
</evidence>
<dbReference type="PANTHER" id="PTHR14647">
    <property type="entry name" value="GALACTOSE-3-O-SULFOTRANSFERASE"/>
    <property type="match status" value="1"/>
</dbReference>
<evidence type="ECO:0000256" key="9">
    <source>
        <dbReference type="ARBA" id="ARBA00023180"/>
    </source>
</evidence>
<protein>
    <submittedName>
        <fullName evidence="12">Galactose-3-O-sulfotransferase 2</fullName>
    </submittedName>
</protein>